<dbReference type="Pfam" id="PF00534">
    <property type="entry name" value="Glycos_transf_1"/>
    <property type="match status" value="1"/>
</dbReference>
<keyword evidence="1" id="KW-0808">Transferase</keyword>
<evidence type="ECO:0000259" key="2">
    <source>
        <dbReference type="Pfam" id="PF00534"/>
    </source>
</evidence>
<dbReference type="PANTHER" id="PTHR46401">
    <property type="entry name" value="GLYCOSYLTRANSFERASE WBBK-RELATED"/>
    <property type="match status" value="1"/>
</dbReference>
<sequence length="375" mass="42246">MVKITKPIVGIVYANTTSVTQRGPDVYAHEIIRRLTQMNGATYVVWSQSDQPGTIRPHISLTWKKIRSHTLWSQARLPFELIFGTHTNVIFIPNHVIPLFGSGTFVVTIHDCAYEFFPDSYSKKEIVYQRFALKSALKKSRSIIVPSLTTKNDIISLYKGNPDKIHVIPHGIDPVFFDVKKNFGHALLGYGISEPYILYTGRLESRKNILILIEAYILLRQEEKIHHKLVLAGSPGNKYTLIEKALTRVPANFRRDIIETGHVTGDTLKVLLAHADIFVMPSLYEGFGISVLEAMAVGIPTIVNDTPSLKEVVGNGALVVPMKKAFPLAAKMSYLIHHPLEMTSLRVKAKRRARMFTWEKSASQTFDVLMKAIDR</sequence>
<dbReference type="PANTHER" id="PTHR46401:SF2">
    <property type="entry name" value="GLYCOSYLTRANSFERASE WBBK-RELATED"/>
    <property type="match status" value="1"/>
</dbReference>
<proteinExistence type="predicted"/>
<dbReference type="InterPro" id="IPR001296">
    <property type="entry name" value="Glyco_trans_1"/>
</dbReference>
<evidence type="ECO:0000256" key="1">
    <source>
        <dbReference type="ARBA" id="ARBA00022679"/>
    </source>
</evidence>
<feature type="domain" description="Glycosyl transferase family 1" evidence="2">
    <location>
        <begin position="194"/>
        <end position="352"/>
    </location>
</feature>
<dbReference type="GO" id="GO:0016757">
    <property type="term" value="F:glycosyltransferase activity"/>
    <property type="evidence" value="ECO:0007669"/>
    <property type="project" value="InterPro"/>
</dbReference>
<dbReference type="EMBL" id="PEZX01000037">
    <property type="protein sequence ID" value="PIS06773.1"/>
    <property type="molecule type" value="Genomic_DNA"/>
</dbReference>
<organism evidence="4 5">
    <name type="scientific">Candidatus Berkelbacteria bacterium CG10_big_fil_rev_8_21_14_0_10_43_14</name>
    <dbReference type="NCBI Taxonomy" id="1974515"/>
    <lineage>
        <taxon>Bacteria</taxon>
        <taxon>Candidatus Berkelbacteria</taxon>
    </lineage>
</organism>
<evidence type="ECO:0000259" key="3">
    <source>
        <dbReference type="Pfam" id="PF13439"/>
    </source>
</evidence>
<dbReference type="Pfam" id="PF13439">
    <property type="entry name" value="Glyco_transf_4"/>
    <property type="match status" value="1"/>
</dbReference>
<feature type="domain" description="Glycosyltransferase subfamily 4-like N-terminal" evidence="3">
    <location>
        <begin position="23"/>
        <end position="174"/>
    </location>
</feature>
<dbReference type="Proteomes" id="UP000231162">
    <property type="component" value="Unassembled WGS sequence"/>
</dbReference>
<name>A0A2M6R8B2_9BACT</name>
<dbReference type="CDD" id="cd03809">
    <property type="entry name" value="GT4_MtfB-like"/>
    <property type="match status" value="1"/>
</dbReference>
<evidence type="ECO:0000313" key="4">
    <source>
        <dbReference type="EMBL" id="PIS06773.1"/>
    </source>
</evidence>
<dbReference type="InterPro" id="IPR028098">
    <property type="entry name" value="Glyco_trans_4-like_N"/>
</dbReference>
<comment type="caution">
    <text evidence="4">The sequence shown here is derived from an EMBL/GenBank/DDBJ whole genome shotgun (WGS) entry which is preliminary data.</text>
</comment>
<evidence type="ECO:0000313" key="5">
    <source>
        <dbReference type="Proteomes" id="UP000231162"/>
    </source>
</evidence>
<reference evidence="5" key="1">
    <citation type="submission" date="2017-09" db="EMBL/GenBank/DDBJ databases">
        <title>Depth-based differentiation of microbial function through sediment-hosted aquifers and enrichment of novel symbionts in the deep terrestrial subsurface.</title>
        <authorList>
            <person name="Probst A.J."/>
            <person name="Ladd B."/>
            <person name="Jarett J.K."/>
            <person name="Geller-Mcgrath D.E."/>
            <person name="Sieber C.M.K."/>
            <person name="Emerson J.B."/>
            <person name="Anantharaman K."/>
            <person name="Thomas B.C."/>
            <person name="Malmstrom R."/>
            <person name="Stieglmeier M."/>
            <person name="Klingl A."/>
            <person name="Woyke T."/>
            <person name="Ryan C.M."/>
            <person name="Banfield J.F."/>
        </authorList>
    </citation>
    <scope>NUCLEOTIDE SEQUENCE [LARGE SCALE GENOMIC DNA]</scope>
</reference>
<evidence type="ECO:0008006" key="6">
    <source>
        <dbReference type="Google" id="ProtNLM"/>
    </source>
</evidence>
<protein>
    <recommendedName>
        <fullName evidence="6">Glycosyltransferase family 1 protein</fullName>
    </recommendedName>
</protein>
<dbReference type="Gene3D" id="3.40.50.2000">
    <property type="entry name" value="Glycogen Phosphorylase B"/>
    <property type="match status" value="2"/>
</dbReference>
<dbReference type="SUPFAM" id="SSF53756">
    <property type="entry name" value="UDP-Glycosyltransferase/glycogen phosphorylase"/>
    <property type="match status" value="1"/>
</dbReference>
<gene>
    <name evidence="4" type="ORF">COT79_02935</name>
</gene>
<accession>A0A2M6R8B2</accession>
<dbReference type="AlphaFoldDB" id="A0A2M6R8B2"/>